<sequence>MYVSWCFNSVVLMLTNFLIALYFGQRFFRVMRNHYKLVAEITEFNSIVRESRLSLDYTTTKVSEAMKEIENDIGEELNITHNLTKLKEQMSSLLAHFTKIEEEIIELVRMSSNMTSINVATPSDINSEVKKILRRKKNKSESSENKTIDDTLKYLIRNDDCTVIG</sequence>
<organism evidence="2 3">
    <name type="scientific">Microctonus aethiopoides</name>
    <dbReference type="NCBI Taxonomy" id="144406"/>
    <lineage>
        <taxon>Eukaryota</taxon>
        <taxon>Metazoa</taxon>
        <taxon>Ecdysozoa</taxon>
        <taxon>Arthropoda</taxon>
        <taxon>Hexapoda</taxon>
        <taxon>Insecta</taxon>
        <taxon>Pterygota</taxon>
        <taxon>Neoptera</taxon>
        <taxon>Endopterygota</taxon>
        <taxon>Hymenoptera</taxon>
        <taxon>Apocrita</taxon>
        <taxon>Ichneumonoidea</taxon>
        <taxon>Braconidae</taxon>
        <taxon>Euphorinae</taxon>
        <taxon>Microctonus</taxon>
    </lineage>
</organism>
<name>A0AA39FK18_9HYME</name>
<evidence type="ECO:0000313" key="3">
    <source>
        <dbReference type="Proteomes" id="UP001168990"/>
    </source>
</evidence>
<keyword evidence="1" id="KW-1133">Transmembrane helix</keyword>
<protein>
    <submittedName>
        <fullName evidence="2">Uncharacterized protein</fullName>
    </submittedName>
</protein>
<gene>
    <name evidence="2" type="ORF">PV328_008809</name>
</gene>
<evidence type="ECO:0000256" key="1">
    <source>
        <dbReference type="SAM" id="Phobius"/>
    </source>
</evidence>
<keyword evidence="1" id="KW-0812">Transmembrane</keyword>
<comment type="caution">
    <text evidence="2">The sequence shown here is derived from an EMBL/GenBank/DDBJ whole genome shotgun (WGS) entry which is preliminary data.</text>
</comment>
<dbReference type="Proteomes" id="UP001168990">
    <property type="component" value="Unassembled WGS sequence"/>
</dbReference>
<keyword evidence="3" id="KW-1185">Reference proteome</keyword>
<feature type="transmembrane region" description="Helical" evidence="1">
    <location>
        <begin position="6"/>
        <end position="24"/>
    </location>
</feature>
<dbReference type="EMBL" id="JAQQBS010000003">
    <property type="protein sequence ID" value="KAK0171044.1"/>
    <property type="molecule type" value="Genomic_DNA"/>
</dbReference>
<evidence type="ECO:0000313" key="2">
    <source>
        <dbReference type="EMBL" id="KAK0171044.1"/>
    </source>
</evidence>
<reference evidence="2" key="1">
    <citation type="journal article" date="2023" name="bioRxiv">
        <title>Scaffold-level genome assemblies of two parasitoid biocontrol wasps reveal the parthenogenesis mechanism and an associated novel virus.</title>
        <authorList>
            <person name="Inwood S."/>
            <person name="Skelly J."/>
            <person name="Guhlin J."/>
            <person name="Harrop T."/>
            <person name="Goldson S."/>
            <person name="Dearden P."/>
        </authorList>
    </citation>
    <scope>NUCLEOTIDE SEQUENCE</scope>
    <source>
        <strain evidence="2">Irish</strain>
        <tissue evidence="2">Whole body</tissue>
    </source>
</reference>
<proteinExistence type="predicted"/>
<accession>A0AA39FK18</accession>
<dbReference type="AlphaFoldDB" id="A0AA39FK18"/>
<reference evidence="2" key="2">
    <citation type="submission" date="2023-03" db="EMBL/GenBank/DDBJ databases">
        <authorList>
            <person name="Inwood S.N."/>
            <person name="Skelly J.G."/>
            <person name="Guhlin J."/>
            <person name="Harrop T.W.R."/>
            <person name="Goldson S.G."/>
            <person name="Dearden P.K."/>
        </authorList>
    </citation>
    <scope>NUCLEOTIDE SEQUENCE</scope>
    <source>
        <strain evidence="2">Irish</strain>
        <tissue evidence="2">Whole body</tissue>
    </source>
</reference>
<keyword evidence="1" id="KW-0472">Membrane</keyword>